<evidence type="ECO:0000313" key="3">
    <source>
        <dbReference type="Proteomes" id="UP000199137"/>
    </source>
</evidence>
<dbReference type="AlphaFoldDB" id="A0A1I5EZY5"/>
<dbReference type="EMBL" id="FOWC01000001">
    <property type="protein sequence ID" value="SFO17027.1"/>
    <property type="molecule type" value="Genomic_DNA"/>
</dbReference>
<gene>
    <name evidence="2" type="ORF">SAMN05421854_101879</name>
</gene>
<dbReference type="Proteomes" id="UP000199137">
    <property type="component" value="Unassembled WGS sequence"/>
</dbReference>
<proteinExistence type="predicted"/>
<dbReference type="OrthoDB" id="10020465at2"/>
<feature type="transmembrane region" description="Helical" evidence="1">
    <location>
        <begin position="27"/>
        <end position="46"/>
    </location>
</feature>
<accession>A0A1I5EZY5</accession>
<keyword evidence="1" id="KW-0472">Membrane</keyword>
<keyword evidence="1" id="KW-1133">Transmembrane helix</keyword>
<reference evidence="3" key="1">
    <citation type="submission" date="2016-10" db="EMBL/GenBank/DDBJ databases">
        <authorList>
            <person name="Varghese N."/>
            <person name="Submissions S."/>
        </authorList>
    </citation>
    <scope>NUCLEOTIDE SEQUENCE [LARGE SCALE GENOMIC DNA]</scope>
    <source>
        <strain evidence="3">DSM 44637</strain>
    </source>
</reference>
<dbReference type="RefSeq" id="WP_093572265.1">
    <property type="nucleotide sequence ID" value="NZ_FOWC01000001.1"/>
</dbReference>
<protein>
    <submittedName>
        <fullName evidence="2">Uncharacterized protein</fullName>
    </submittedName>
</protein>
<evidence type="ECO:0000313" key="2">
    <source>
        <dbReference type="EMBL" id="SFO17027.1"/>
    </source>
</evidence>
<dbReference type="STRING" id="112413.SAMN05421854_101879"/>
<sequence length="210" mass="23645">MDEIVHWLLAQLYNGIDLAVPWWPVRYTAYVVATAALVSFLARRAWKVLFRVQWRVSSHRVSLWWTVRLGGRLLRVGGARPGQIDAVPDSSRTMRACWRAGQALAPPHIPLARLERHAFRAVAVNRVLAWGARLLFLAGRWNTMVSLATAMAAAMWLRPPWVSVPEAWRQIVEMYVWTTNRPLPSVLGAITAVVAVVVVASRGGLLDRLR</sequence>
<feature type="transmembrane region" description="Helical" evidence="1">
    <location>
        <begin position="134"/>
        <end position="157"/>
    </location>
</feature>
<feature type="transmembrane region" description="Helical" evidence="1">
    <location>
        <begin position="183"/>
        <end position="205"/>
    </location>
</feature>
<organism evidence="2 3">
    <name type="scientific">Amycolatopsis rubida</name>
    <dbReference type="NCBI Taxonomy" id="112413"/>
    <lineage>
        <taxon>Bacteria</taxon>
        <taxon>Bacillati</taxon>
        <taxon>Actinomycetota</taxon>
        <taxon>Actinomycetes</taxon>
        <taxon>Pseudonocardiales</taxon>
        <taxon>Pseudonocardiaceae</taxon>
        <taxon>Amycolatopsis</taxon>
    </lineage>
</organism>
<evidence type="ECO:0000256" key="1">
    <source>
        <dbReference type="SAM" id="Phobius"/>
    </source>
</evidence>
<name>A0A1I5EZY5_9PSEU</name>
<keyword evidence="1" id="KW-0812">Transmembrane</keyword>